<sequence length="146" mass="16835">KNDGRPHSASRPRDVNKTQKAKPQVKNAKSRNSNENRNPNIERNSQDKTVNEGRQQNMNKRDPVELDVQSMSGSLFDETPLGIDIAETSKAESGNASMVKIKTEDCNRRQPDSDRRQRDDRRQQDDSQQSNTEKHHRDGDRRNVER</sequence>
<dbReference type="AlphaFoldDB" id="A0A6S7KCK9"/>
<comment type="caution">
    <text evidence="2">The sequence shown here is derived from an EMBL/GenBank/DDBJ whole genome shotgun (WGS) entry which is preliminary data.</text>
</comment>
<accession>A0A6S7KCK9</accession>
<gene>
    <name evidence="2" type="ORF">PACLA_8A030768</name>
</gene>
<dbReference type="EMBL" id="CACRXK020025778">
    <property type="protein sequence ID" value="CAB4039720.1"/>
    <property type="molecule type" value="Genomic_DNA"/>
</dbReference>
<organism evidence="2 3">
    <name type="scientific">Paramuricea clavata</name>
    <name type="common">Red gorgonian</name>
    <name type="synonym">Violescent sea-whip</name>
    <dbReference type="NCBI Taxonomy" id="317549"/>
    <lineage>
        <taxon>Eukaryota</taxon>
        <taxon>Metazoa</taxon>
        <taxon>Cnidaria</taxon>
        <taxon>Anthozoa</taxon>
        <taxon>Octocorallia</taxon>
        <taxon>Malacalcyonacea</taxon>
        <taxon>Plexauridae</taxon>
        <taxon>Paramuricea</taxon>
    </lineage>
</organism>
<reference evidence="2" key="1">
    <citation type="submission" date="2020-04" db="EMBL/GenBank/DDBJ databases">
        <authorList>
            <person name="Alioto T."/>
            <person name="Alioto T."/>
            <person name="Gomez Garrido J."/>
        </authorList>
    </citation>
    <scope>NUCLEOTIDE SEQUENCE</scope>
    <source>
        <strain evidence="2">A484AB</strain>
    </source>
</reference>
<feature type="compositionally biased region" description="Basic and acidic residues" evidence="1">
    <location>
        <begin position="132"/>
        <end position="146"/>
    </location>
</feature>
<protein>
    <submittedName>
        <fullName evidence="2">Uncharacterized protein</fullName>
    </submittedName>
</protein>
<feature type="compositionally biased region" description="Basic and acidic residues" evidence="1">
    <location>
        <begin position="101"/>
        <end position="125"/>
    </location>
</feature>
<evidence type="ECO:0000313" key="2">
    <source>
        <dbReference type="EMBL" id="CAB4039720.1"/>
    </source>
</evidence>
<evidence type="ECO:0000313" key="3">
    <source>
        <dbReference type="Proteomes" id="UP001152795"/>
    </source>
</evidence>
<dbReference type="Proteomes" id="UP001152795">
    <property type="component" value="Unassembled WGS sequence"/>
</dbReference>
<name>A0A6S7KCK9_PARCT</name>
<feature type="non-terminal residue" evidence="2">
    <location>
        <position position="146"/>
    </location>
</feature>
<keyword evidence="3" id="KW-1185">Reference proteome</keyword>
<proteinExistence type="predicted"/>
<feature type="compositionally biased region" description="Polar residues" evidence="1">
    <location>
        <begin position="30"/>
        <end position="43"/>
    </location>
</feature>
<evidence type="ECO:0000256" key="1">
    <source>
        <dbReference type="SAM" id="MobiDB-lite"/>
    </source>
</evidence>
<feature type="compositionally biased region" description="Basic and acidic residues" evidence="1">
    <location>
        <begin position="1"/>
        <end position="17"/>
    </location>
</feature>
<feature type="region of interest" description="Disordered" evidence="1">
    <location>
        <begin position="1"/>
        <end position="146"/>
    </location>
</feature>